<dbReference type="PANTHER" id="PTHR13847:SF287">
    <property type="entry name" value="FAD-DEPENDENT OXIDOREDUCTASE DOMAIN-CONTAINING PROTEIN 1"/>
    <property type="match status" value="1"/>
</dbReference>
<dbReference type="SUPFAM" id="SSF51905">
    <property type="entry name" value="FAD/NAD(P)-binding domain"/>
    <property type="match status" value="1"/>
</dbReference>
<accession>A0A0N8GF57</accession>
<evidence type="ECO:0000313" key="3">
    <source>
        <dbReference type="EMBL" id="KPL53393.1"/>
    </source>
</evidence>
<dbReference type="GO" id="GO:0005737">
    <property type="term" value="C:cytoplasm"/>
    <property type="evidence" value="ECO:0007669"/>
    <property type="project" value="TreeGrafter"/>
</dbReference>
<evidence type="ECO:0000256" key="1">
    <source>
        <dbReference type="ARBA" id="ARBA00023002"/>
    </source>
</evidence>
<gene>
    <name evidence="3" type="ORF">ABB55_15180</name>
</gene>
<dbReference type="EMBL" id="LJYW01000001">
    <property type="protein sequence ID" value="KPL53393.1"/>
    <property type="molecule type" value="Genomic_DNA"/>
</dbReference>
<sequence length="378" mass="39088">MATADFLVIGAGISGAAAAHALAAHGSVLLLEAESLPGHHATGRSAALYTPNFGTPLVCRINAAGRAFFETPPEDFAAAPLLGRRGGLTLAKPGEEARLAEALAAATPRDPIERIEATEAARLAPVIRAELIGAAAYEPGVADMDVATIHQGFLQGLRRRGGRLICKAPVTALARDAGIWTVTAGAETHQAPIVVNAAGAWGDVIGRMAGAAPQSLQPKRRTAIVVAPPAGLVVATMPLVEFVGHSPYLKPDGGRLMASLADETPVPPQDAQPDDLDVAVLVDWLERHTHLAIRTAPRAWAGLRSFVPDLNPVAGFDPERAGFFWLIGQGGFGIMMAPTLARITAELVTTGALAEDLVALGIRAADLTPRGARPAGAD</sequence>
<protein>
    <recommendedName>
        <fullName evidence="2">FAD dependent oxidoreductase domain-containing protein</fullName>
    </recommendedName>
</protein>
<dbReference type="RefSeq" id="WP_054359558.1">
    <property type="nucleotide sequence ID" value="NZ_LJYW01000001.1"/>
</dbReference>
<dbReference type="Proteomes" id="UP000048984">
    <property type="component" value="Unassembled WGS sequence"/>
</dbReference>
<keyword evidence="1" id="KW-0560">Oxidoreductase</keyword>
<dbReference type="AlphaFoldDB" id="A0A0N8GF57"/>
<keyword evidence="4" id="KW-1185">Reference proteome</keyword>
<feature type="domain" description="FAD dependent oxidoreductase" evidence="2">
    <location>
        <begin position="5"/>
        <end position="347"/>
    </location>
</feature>
<dbReference type="GO" id="GO:0016491">
    <property type="term" value="F:oxidoreductase activity"/>
    <property type="evidence" value="ECO:0007669"/>
    <property type="project" value="UniProtKB-KW"/>
</dbReference>
<dbReference type="STRING" id="665126.ABB55_15180"/>
<dbReference type="InterPro" id="IPR036188">
    <property type="entry name" value="FAD/NAD-bd_sf"/>
</dbReference>
<reference evidence="3 4" key="2">
    <citation type="submission" date="2015-10" db="EMBL/GenBank/DDBJ databases">
        <title>Draft Genome Sequence of Prosthecomicrobium hirschii ATCC 27832.</title>
        <authorList>
            <person name="Daniel J."/>
            <person name="Givan S.A."/>
            <person name="Brun Y.V."/>
            <person name="Brown P.J."/>
        </authorList>
    </citation>
    <scope>NUCLEOTIDE SEQUENCE [LARGE SCALE GENOMIC DNA]</scope>
    <source>
        <strain evidence="3 4">16</strain>
    </source>
</reference>
<reference evidence="3 4" key="1">
    <citation type="submission" date="2015-09" db="EMBL/GenBank/DDBJ databases">
        <authorList>
            <consortium name="Swine Surveillance"/>
        </authorList>
    </citation>
    <scope>NUCLEOTIDE SEQUENCE [LARGE SCALE GENOMIC DNA]</scope>
    <source>
        <strain evidence="3 4">16</strain>
    </source>
</reference>
<dbReference type="Gene3D" id="3.30.9.10">
    <property type="entry name" value="D-Amino Acid Oxidase, subunit A, domain 2"/>
    <property type="match status" value="1"/>
</dbReference>
<evidence type="ECO:0000313" key="4">
    <source>
        <dbReference type="Proteomes" id="UP000048984"/>
    </source>
</evidence>
<dbReference type="InterPro" id="IPR006076">
    <property type="entry name" value="FAD-dep_OxRdtase"/>
</dbReference>
<organism evidence="3 4">
    <name type="scientific">Prosthecodimorpha hirschii</name>
    <dbReference type="NCBI Taxonomy" id="665126"/>
    <lineage>
        <taxon>Bacteria</taxon>
        <taxon>Pseudomonadati</taxon>
        <taxon>Pseudomonadota</taxon>
        <taxon>Alphaproteobacteria</taxon>
        <taxon>Hyphomicrobiales</taxon>
        <taxon>Ancalomicrobiaceae</taxon>
        <taxon>Prosthecodimorpha</taxon>
    </lineage>
</organism>
<dbReference type="Gene3D" id="3.50.50.60">
    <property type="entry name" value="FAD/NAD(P)-binding domain"/>
    <property type="match status" value="1"/>
</dbReference>
<dbReference type="PANTHER" id="PTHR13847">
    <property type="entry name" value="SARCOSINE DEHYDROGENASE-RELATED"/>
    <property type="match status" value="1"/>
</dbReference>
<name>A0A0N8GF57_9HYPH</name>
<dbReference type="Pfam" id="PF01266">
    <property type="entry name" value="DAO"/>
    <property type="match status" value="1"/>
</dbReference>
<evidence type="ECO:0000259" key="2">
    <source>
        <dbReference type="Pfam" id="PF01266"/>
    </source>
</evidence>
<comment type="caution">
    <text evidence="3">The sequence shown here is derived from an EMBL/GenBank/DDBJ whole genome shotgun (WGS) entry which is preliminary data.</text>
</comment>
<proteinExistence type="predicted"/>